<name>A0A931DJS4_9ACTN</name>
<comment type="cofactor">
    <cofactor evidence="7">
        <name>Zn(2+)</name>
        <dbReference type="ChEBI" id="CHEBI:29105"/>
    </cofactor>
    <text evidence="7">Binds 3 Zn(2+) ions.</text>
</comment>
<dbReference type="InterPro" id="IPR013022">
    <property type="entry name" value="Xyl_isomerase-like_TIM-brl"/>
</dbReference>
<dbReference type="Gene3D" id="3.20.20.150">
    <property type="entry name" value="Divalent-metal-dependent TIM barrel enzymes"/>
    <property type="match status" value="1"/>
</dbReference>
<dbReference type="RefSeq" id="WP_197011029.1">
    <property type="nucleotide sequence ID" value="NZ_BAABES010000020.1"/>
</dbReference>
<keyword evidence="11" id="KW-1185">Reference proteome</keyword>
<accession>A0A931DJS4</accession>
<dbReference type="GO" id="GO:0008081">
    <property type="term" value="F:phosphoric diester hydrolase activity"/>
    <property type="evidence" value="ECO:0007669"/>
    <property type="project" value="TreeGrafter"/>
</dbReference>
<feature type="binding site" evidence="7">
    <location>
        <position position="216"/>
    </location>
    <ligand>
        <name>Zn(2+)</name>
        <dbReference type="ChEBI" id="CHEBI:29105"/>
        <label>2</label>
    </ligand>
</feature>
<evidence type="ECO:0000256" key="8">
    <source>
        <dbReference type="SAM" id="MobiDB-lite"/>
    </source>
</evidence>
<keyword evidence="3 7" id="KW-0227">DNA damage</keyword>
<dbReference type="Proteomes" id="UP000614047">
    <property type="component" value="Unassembled WGS sequence"/>
</dbReference>
<evidence type="ECO:0000256" key="3">
    <source>
        <dbReference type="ARBA" id="ARBA00022763"/>
    </source>
</evidence>
<reference evidence="10" key="1">
    <citation type="submission" date="2020-11" db="EMBL/GenBank/DDBJ databases">
        <title>Sequencing the genomes of 1000 actinobacteria strains.</title>
        <authorList>
            <person name="Klenk H.-P."/>
        </authorList>
    </citation>
    <scope>NUCLEOTIDE SEQUENCE</scope>
    <source>
        <strain evidence="10">DSM 43175</strain>
    </source>
</reference>
<feature type="binding site" evidence="7">
    <location>
        <position position="229"/>
    </location>
    <ligand>
        <name>Zn(2+)</name>
        <dbReference type="ChEBI" id="CHEBI:29105"/>
        <label>3</label>
    </ligand>
</feature>
<feature type="binding site" evidence="7">
    <location>
        <position position="231"/>
    </location>
    <ligand>
        <name>Zn(2+)</name>
        <dbReference type="ChEBI" id="CHEBI:29105"/>
        <label>3</label>
    </ligand>
</feature>
<comment type="function">
    <text evidence="7">Endonuclease IV plays a role in DNA repair. It cleaves phosphodiester bonds at apurinic or apyrimidinic (AP) sites, generating a 3'-hydroxyl group and a 5'-terminal sugar phosphate.</text>
</comment>
<dbReference type="GO" id="GO:0008833">
    <property type="term" value="F:deoxyribonuclease IV (phage-T4-induced) activity"/>
    <property type="evidence" value="ECO:0007669"/>
    <property type="project" value="UniProtKB-UniRule"/>
</dbReference>
<dbReference type="PROSITE" id="PS00731">
    <property type="entry name" value="AP_NUCLEASE_F2_3"/>
    <property type="match status" value="1"/>
</dbReference>
<keyword evidence="6 7" id="KW-0234">DNA repair</keyword>
<evidence type="ECO:0000256" key="5">
    <source>
        <dbReference type="ARBA" id="ARBA00022833"/>
    </source>
</evidence>
<keyword evidence="7" id="KW-0255">Endonuclease</keyword>
<dbReference type="EC" id="3.1.21.2" evidence="7"/>
<dbReference type="SUPFAM" id="SSF51658">
    <property type="entry name" value="Xylose isomerase-like"/>
    <property type="match status" value="1"/>
</dbReference>
<evidence type="ECO:0000313" key="10">
    <source>
        <dbReference type="EMBL" id="MBG6088290.1"/>
    </source>
</evidence>
<dbReference type="PANTHER" id="PTHR21445:SF0">
    <property type="entry name" value="APURINIC-APYRIMIDINIC ENDONUCLEASE"/>
    <property type="match status" value="1"/>
</dbReference>
<keyword evidence="4 7" id="KW-0378">Hydrolase</keyword>
<feature type="binding site" evidence="7">
    <location>
        <position position="179"/>
    </location>
    <ligand>
        <name>Zn(2+)</name>
        <dbReference type="ChEBI" id="CHEBI:29105"/>
        <label>2</label>
    </ligand>
</feature>
<evidence type="ECO:0000313" key="11">
    <source>
        <dbReference type="Proteomes" id="UP000614047"/>
    </source>
</evidence>
<keyword evidence="2 7" id="KW-0479">Metal-binding</keyword>
<dbReference type="Pfam" id="PF01261">
    <property type="entry name" value="AP_endonuc_2"/>
    <property type="match status" value="1"/>
</dbReference>
<feature type="binding site" evidence="7">
    <location>
        <position position="145"/>
    </location>
    <ligand>
        <name>Zn(2+)</name>
        <dbReference type="ChEBI" id="CHEBI:29105"/>
        <label>2</label>
    </ligand>
</feature>
<comment type="similarity">
    <text evidence="1 7">Belongs to the AP endonuclease 2 family.</text>
</comment>
<organism evidence="10 11">
    <name type="scientific">Actinomadura viridis</name>
    <dbReference type="NCBI Taxonomy" id="58110"/>
    <lineage>
        <taxon>Bacteria</taxon>
        <taxon>Bacillati</taxon>
        <taxon>Actinomycetota</taxon>
        <taxon>Actinomycetes</taxon>
        <taxon>Streptosporangiales</taxon>
        <taxon>Thermomonosporaceae</taxon>
        <taxon>Actinomadura</taxon>
    </lineage>
</organism>
<feature type="domain" description="Xylose isomerase-like TIM barrel" evidence="9">
    <location>
        <begin position="23"/>
        <end position="279"/>
    </location>
</feature>
<feature type="compositionally biased region" description="Basic and acidic residues" evidence="8">
    <location>
        <begin position="267"/>
        <end position="283"/>
    </location>
</feature>
<feature type="binding site" evidence="7">
    <location>
        <position position="108"/>
    </location>
    <ligand>
        <name>Zn(2+)</name>
        <dbReference type="ChEBI" id="CHEBI:29105"/>
        <label>1</label>
    </ligand>
</feature>
<dbReference type="PANTHER" id="PTHR21445">
    <property type="entry name" value="ENDONUCLEASE IV ENDODEOXYRIBONUCLEASE IV"/>
    <property type="match status" value="1"/>
</dbReference>
<feature type="binding site" evidence="7">
    <location>
        <position position="261"/>
    </location>
    <ligand>
        <name>Zn(2+)</name>
        <dbReference type="ChEBI" id="CHEBI:29105"/>
        <label>2</label>
    </ligand>
</feature>
<dbReference type="InterPro" id="IPR001719">
    <property type="entry name" value="AP_endonuc_2"/>
</dbReference>
<dbReference type="GO" id="GO:0006284">
    <property type="term" value="P:base-excision repair"/>
    <property type="evidence" value="ECO:0007669"/>
    <property type="project" value="TreeGrafter"/>
</dbReference>
<evidence type="ECO:0000256" key="6">
    <source>
        <dbReference type="ARBA" id="ARBA00023204"/>
    </source>
</evidence>
<dbReference type="SMART" id="SM00518">
    <property type="entry name" value="AP2Ec"/>
    <property type="match status" value="1"/>
</dbReference>
<dbReference type="HAMAP" id="MF_00152">
    <property type="entry name" value="Nfo"/>
    <property type="match status" value="1"/>
</dbReference>
<dbReference type="GO" id="GO:0003906">
    <property type="term" value="F:DNA-(apurinic or apyrimidinic site) endonuclease activity"/>
    <property type="evidence" value="ECO:0007669"/>
    <property type="project" value="TreeGrafter"/>
</dbReference>
<evidence type="ECO:0000256" key="7">
    <source>
        <dbReference type="HAMAP-Rule" id="MF_00152"/>
    </source>
</evidence>
<evidence type="ECO:0000256" key="2">
    <source>
        <dbReference type="ARBA" id="ARBA00022723"/>
    </source>
</evidence>
<dbReference type="PROSITE" id="PS51432">
    <property type="entry name" value="AP_NUCLEASE_F2_4"/>
    <property type="match status" value="1"/>
</dbReference>
<keyword evidence="5 7" id="KW-0862">Zinc</keyword>
<gene>
    <name evidence="7" type="primary">nfo</name>
    <name evidence="10" type="ORF">IW256_002403</name>
</gene>
<protein>
    <recommendedName>
        <fullName evidence="7">Probable endonuclease 4</fullName>
        <ecNumber evidence="7">3.1.21.2</ecNumber>
    </recommendedName>
    <alternativeName>
        <fullName evidence="7">Endodeoxyribonuclease IV</fullName>
    </alternativeName>
    <alternativeName>
        <fullName evidence="7">Endonuclease IV</fullName>
    </alternativeName>
</protein>
<feature type="binding site" evidence="7">
    <location>
        <position position="182"/>
    </location>
    <ligand>
        <name>Zn(2+)</name>
        <dbReference type="ChEBI" id="CHEBI:29105"/>
        <label>3</label>
    </ligand>
</feature>
<dbReference type="InterPro" id="IPR018246">
    <property type="entry name" value="AP_endonuc_F2_Zn_BS"/>
</dbReference>
<dbReference type="InterPro" id="IPR036237">
    <property type="entry name" value="Xyl_isomerase-like_sf"/>
</dbReference>
<comment type="caution">
    <text evidence="10">The sequence shown here is derived from an EMBL/GenBank/DDBJ whole genome shotgun (WGS) entry which is preliminary data.</text>
</comment>
<evidence type="ECO:0000256" key="1">
    <source>
        <dbReference type="ARBA" id="ARBA00005340"/>
    </source>
</evidence>
<evidence type="ECO:0000259" key="9">
    <source>
        <dbReference type="Pfam" id="PF01261"/>
    </source>
</evidence>
<dbReference type="GO" id="GO:0003677">
    <property type="term" value="F:DNA binding"/>
    <property type="evidence" value="ECO:0007669"/>
    <property type="project" value="InterPro"/>
</dbReference>
<comment type="catalytic activity">
    <reaction evidence="7">
        <text>Endonucleolytic cleavage to 5'-phosphooligonucleotide end-products.</text>
        <dbReference type="EC" id="3.1.21.2"/>
    </reaction>
</comment>
<feature type="binding site" evidence="7">
    <location>
        <position position="145"/>
    </location>
    <ligand>
        <name>Zn(2+)</name>
        <dbReference type="ChEBI" id="CHEBI:29105"/>
        <label>1</label>
    </ligand>
</feature>
<dbReference type="AlphaFoldDB" id="A0A931DJS4"/>
<dbReference type="CDD" id="cd00019">
    <property type="entry name" value="AP2Ec"/>
    <property type="match status" value="1"/>
</dbReference>
<dbReference type="EMBL" id="JADOUA010000001">
    <property type="protein sequence ID" value="MBG6088290.1"/>
    <property type="molecule type" value="Genomic_DNA"/>
</dbReference>
<proteinExistence type="inferred from homology"/>
<evidence type="ECO:0000256" key="4">
    <source>
        <dbReference type="ARBA" id="ARBA00022801"/>
    </source>
</evidence>
<keyword evidence="7" id="KW-0540">Nuclease</keyword>
<feature type="binding site" evidence="7">
    <location>
        <position position="68"/>
    </location>
    <ligand>
        <name>Zn(2+)</name>
        <dbReference type="ChEBI" id="CHEBI:29105"/>
        <label>1</label>
    </ligand>
</feature>
<feature type="region of interest" description="Disordered" evidence="8">
    <location>
        <begin position="263"/>
        <end position="283"/>
    </location>
</feature>
<sequence>MTSVKSPVGGHVPVAGGLATGGLKYAAEIGAEAVQVFVSNPRGWALPEGRPEEDAKLREQDAIPVYVHTPYLVNFGSPSAETLEKSIASVRHSLTRGRAIGARGVVVHTGSAVSQSYEDALAQVREAVLPLLEEIPDDGPDLLLEPMAGQGRMLCAKVQELGPFFERLEHHPKLGVCFDTCHAFAAGHDLSSPGGVAETMDALVETVGAGRLKLVHANDSKDICGSAKDRHENIGAGQIGEKPFAELFRHPAAAGVPFIIETPGRSTEPHGKDVETLKRLRDG</sequence>
<dbReference type="PROSITE" id="PS00730">
    <property type="entry name" value="AP_NUCLEASE_F2_2"/>
    <property type="match status" value="1"/>
</dbReference>
<dbReference type="NCBIfam" id="TIGR00587">
    <property type="entry name" value="nfo"/>
    <property type="match status" value="1"/>
</dbReference>
<dbReference type="GO" id="GO:0008270">
    <property type="term" value="F:zinc ion binding"/>
    <property type="evidence" value="ECO:0007669"/>
    <property type="project" value="UniProtKB-UniRule"/>
</dbReference>